<dbReference type="InterPro" id="IPR000182">
    <property type="entry name" value="GNAT_dom"/>
</dbReference>
<proteinExistence type="predicted"/>
<evidence type="ECO:0000256" key="2">
    <source>
        <dbReference type="ARBA" id="ARBA00023315"/>
    </source>
</evidence>
<accession>A0ABM0LVS3</accession>
<dbReference type="PROSITE" id="PS51186">
    <property type="entry name" value="GNAT"/>
    <property type="match status" value="1"/>
</dbReference>
<dbReference type="CDD" id="cd04301">
    <property type="entry name" value="NAT_SF"/>
    <property type="match status" value="1"/>
</dbReference>
<evidence type="ECO:0000313" key="6">
    <source>
        <dbReference type="RefSeq" id="XP_006811864.1"/>
    </source>
</evidence>
<organism evidence="5 6">
    <name type="scientific">Saccoglossus kowalevskii</name>
    <name type="common">Acorn worm</name>
    <dbReference type="NCBI Taxonomy" id="10224"/>
    <lineage>
        <taxon>Eukaryota</taxon>
        <taxon>Metazoa</taxon>
        <taxon>Hemichordata</taxon>
        <taxon>Enteropneusta</taxon>
        <taxon>Harrimaniidae</taxon>
        <taxon>Saccoglossus</taxon>
    </lineage>
</organism>
<evidence type="ECO:0000256" key="1">
    <source>
        <dbReference type="ARBA" id="ARBA00022679"/>
    </source>
</evidence>
<dbReference type="GeneID" id="102803276"/>
<sequence>MCCKLGCIASCGLCCMHCVLNEPVKHTGECYINHICVDSNYRGKGIGKFLLQYGESEAKRLGCTRMTLYVAETNRAKNLYERQGYVVTNNEDGWLFTYCAVGVRRWCKMDKVIQ</sequence>
<dbReference type="PANTHER" id="PTHR43420">
    <property type="entry name" value="ACETYLTRANSFERASE"/>
    <property type="match status" value="1"/>
</dbReference>
<dbReference type="PANTHER" id="PTHR43420:SF47">
    <property type="entry name" value="N-ACETYLTRANSFERASE DOMAIN-CONTAINING PROTEIN"/>
    <property type="match status" value="1"/>
</dbReference>
<dbReference type="Proteomes" id="UP000694865">
    <property type="component" value="Unplaced"/>
</dbReference>
<dbReference type="Pfam" id="PF00583">
    <property type="entry name" value="Acetyltransf_1"/>
    <property type="match status" value="1"/>
</dbReference>
<gene>
    <name evidence="6" type="primary">LOC102803276</name>
</gene>
<dbReference type="SUPFAM" id="SSF55729">
    <property type="entry name" value="Acyl-CoA N-acyltransferases (Nat)"/>
    <property type="match status" value="1"/>
</dbReference>
<protein>
    <submittedName>
        <fullName evidence="6">Diamine acetyltransferase 1-like</fullName>
    </submittedName>
</protein>
<evidence type="ECO:0000259" key="4">
    <source>
        <dbReference type="PROSITE" id="PS51186"/>
    </source>
</evidence>
<evidence type="ECO:0000256" key="3">
    <source>
        <dbReference type="SAM" id="SignalP"/>
    </source>
</evidence>
<keyword evidence="3" id="KW-0732">Signal</keyword>
<keyword evidence="2" id="KW-0012">Acyltransferase</keyword>
<name>A0ABM0LVS3_SACKO</name>
<reference evidence="6" key="1">
    <citation type="submission" date="2025-08" db="UniProtKB">
        <authorList>
            <consortium name="RefSeq"/>
        </authorList>
    </citation>
    <scope>IDENTIFICATION</scope>
    <source>
        <tissue evidence="6">Testes</tissue>
    </source>
</reference>
<evidence type="ECO:0000313" key="5">
    <source>
        <dbReference type="Proteomes" id="UP000694865"/>
    </source>
</evidence>
<feature type="domain" description="N-acetyltransferase" evidence="4">
    <location>
        <begin position="1"/>
        <end position="110"/>
    </location>
</feature>
<keyword evidence="5" id="KW-1185">Reference proteome</keyword>
<dbReference type="RefSeq" id="XP_006811864.1">
    <property type="nucleotide sequence ID" value="XM_006811801.1"/>
</dbReference>
<keyword evidence="1" id="KW-0808">Transferase</keyword>
<dbReference type="InterPro" id="IPR050680">
    <property type="entry name" value="YpeA/RimI_acetyltransf"/>
</dbReference>
<dbReference type="Gene3D" id="3.40.630.30">
    <property type="match status" value="1"/>
</dbReference>
<feature type="chain" id="PRO_5045585859" evidence="3">
    <location>
        <begin position="22"/>
        <end position="114"/>
    </location>
</feature>
<feature type="signal peptide" evidence="3">
    <location>
        <begin position="1"/>
        <end position="21"/>
    </location>
</feature>
<dbReference type="InterPro" id="IPR016181">
    <property type="entry name" value="Acyl_CoA_acyltransferase"/>
</dbReference>